<dbReference type="AlphaFoldDB" id="A0AAV9ILT3"/>
<evidence type="ECO:0000313" key="15">
    <source>
        <dbReference type="Proteomes" id="UP001300502"/>
    </source>
</evidence>
<feature type="region of interest" description="Disordered" evidence="10">
    <location>
        <begin position="74"/>
        <end position="139"/>
    </location>
</feature>
<keyword evidence="4" id="KW-0862">Zinc</keyword>
<dbReference type="CDD" id="cd00167">
    <property type="entry name" value="SANT"/>
    <property type="match status" value="1"/>
</dbReference>
<evidence type="ECO:0000259" key="11">
    <source>
        <dbReference type="PROSITE" id="PS50090"/>
    </source>
</evidence>
<dbReference type="EMBL" id="JANCYU010000061">
    <property type="protein sequence ID" value="KAK4528233.1"/>
    <property type="molecule type" value="Genomic_DNA"/>
</dbReference>
<accession>A0AAV9ILT3</accession>
<feature type="domain" description="HTH myb-type" evidence="13">
    <location>
        <begin position="15"/>
        <end position="67"/>
    </location>
</feature>
<keyword evidence="2" id="KW-0479">Metal-binding</keyword>
<keyword evidence="5" id="KW-0805">Transcription regulation</keyword>
<protein>
    <submittedName>
        <fullName evidence="14">Uncharacterized protein</fullName>
    </submittedName>
</protein>
<evidence type="ECO:0000256" key="9">
    <source>
        <dbReference type="ARBA" id="ARBA00023242"/>
    </source>
</evidence>
<sequence length="472" mass="53483">MDGIEKNRRKRYVLTKKREYWTKEEHERFLAGLEQFGRNWKAIERIVKTKTAVQVRSHAQKYFIRVAKRKEQGLRNGEEKDYSSTSQTASSDVPSLERSYGLNEATSRDSNYSRPQNTAKVGIPSYEEQGRYSNPWGKRREISQGKPWTWASWGSGYDQQAEQGFVNLHPHQVPASGQNSMAYYVDPGRDSTCWLQSQLDPSRGKPFRGITPPPPVPAAPAPPQEQQRTYPLVSKDTRAPSISPSESLYYSQYRYPPFVPYNNMRTYRNPPPPPVNYQPPPWCVERRIDAQVAAKEENKLPSFSELVASCGVELQPSTSQLNVSVSCPQGSAFFSQPQSCPPSMTSEGFHGLESCNRNASTLGSCTYLPCQGGCEEVFKQQYADWNKMTRNSVELNCAYRKDNVSSQSPDQQLQVPNFSGRFESSGTNNDNDNRRRNEESAVYQSRESPGDKFFGEPYAQYSNSLQTVTVGQ</sequence>
<dbReference type="PROSITE" id="PS51293">
    <property type="entry name" value="SANT"/>
    <property type="match status" value="1"/>
</dbReference>
<evidence type="ECO:0000259" key="13">
    <source>
        <dbReference type="PROSITE" id="PS51294"/>
    </source>
</evidence>
<evidence type="ECO:0000256" key="4">
    <source>
        <dbReference type="ARBA" id="ARBA00022833"/>
    </source>
</evidence>
<feature type="compositionally biased region" description="Polar residues" evidence="10">
    <location>
        <begin position="83"/>
        <end position="93"/>
    </location>
</feature>
<dbReference type="Gene3D" id="1.10.10.60">
    <property type="entry name" value="Homeodomain-like"/>
    <property type="match status" value="1"/>
</dbReference>
<dbReference type="GO" id="GO:0008237">
    <property type="term" value="F:metallopeptidase activity"/>
    <property type="evidence" value="ECO:0007669"/>
    <property type="project" value="UniProtKB-KW"/>
</dbReference>
<evidence type="ECO:0000259" key="12">
    <source>
        <dbReference type="PROSITE" id="PS51293"/>
    </source>
</evidence>
<keyword evidence="9" id="KW-0539">Nucleus</keyword>
<dbReference type="Proteomes" id="UP001300502">
    <property type="component" value="Unassembled WGS sequence"/>
</dbReference>
<evidence type="ECO:0000256" key="10">
    <source>
        <dbReference type="SAM" id="MobiDB-lite"/>
    </source>
</evidence>
<dbReference type="SUPFAM" id="SSF46689">
    <property type="entry name" value="Homeodomain-like"/>
    <property type="match status" value="1"/>
</dbReference>
<keyword evidence="8" id="KW-0804">Transcription</keyword>
<organism evidence="14 15">
    <name type="scientific">Galdieria yellowstonensis</name>
    <dbReference type="NCBI Taxonomy" id="3028027"/>
    <lineage>
        <taxon>Eukaryota</taxon>
        <taxon>Rhodophyta</taxon>
        <taxon>Bangiophyceae</taxon>
        <taxon>Galdieriales</taxon>
        <taxon>Galdieriaceae</taxon>
        <taxon>Galdieria</taxon>
    </lineage>
</organism>
<keyword evidence="7" id="KW-0238">DNA-binding</keyword>
<dbReference type="NCBIfam" id="TIGR01557">
    <property type="entry name" value="myb_SHAQKYF"/>
    <property type="match status" value="1"/>
</dbReference>
<feature type="domain" description="Myb-like" evidence="11">
    <location>
        <begin position="17"/>
        <end position="63"/>
    </location>
</feature>
<evidence type="ECO:0000256" key="6">
    <source>
        <dbReference type="ARBA" id="ARBA00023049"/>
    </source>
</evidence>
<feature type="compositionally biased region" description="Polar residues" evidence="10">
    <location>
        <begin position="404"/>
        <end position="427"/>
    </location>
</feature>
<dbReference type="InterPro" id="IPR017884">
    <property type="entry name" value="SANT_dom"/>
</dbReference>
<dbReference type="SMART" id="SM00717">
    <property type="entry name" value="SANT"/>
    <property type="match status" value="1"/>
</dbReference>
<keyword evidence="15" id="KW-1185">Reference proteome</keyword>
<dbReference type="GO" id="GO:0046872">
    <property type="term" value="F:metal ion binding"/>
    <property type="evidence" value="ECO:0007669"/>
    <property type="project" value="UniProtKB-KW"/>
</dbReference>
<feature type="compositionally biased region" description="Pro residues" evidence="10">
    <location>
        <begin position="211"/>
        <end position="223"/>
    </location>
</feature>
<keyword evidence="3" id="KW-0378">Hydrolase</keyword>
<dbReference type="GO" id="GO:0003677">
    <property type="term" value="F:DNA binding"/>
    <property type="evidence" value="ECO:0007669"/>
    <property type="project" value="UniProtKB-KW"/>
</dbReference>
<keyword evidence="1" id="KW-0645">Protease</keyword>
<dbReference type="GO" id="GO:0006508">
    <property type="term" value="P:proteolysis"/>
    <property type="evidence" value="ECO:0007669"/>
    <property type="project" value="UniProtKB-KW"/>
</dbReference>
<name>A0AAV9ILT3_9RHOD</name>
<reference evidence="14 15" key="1">
    <citation type="submission" date="2022-07" db="EMBL/GenBank/DDBJ databases">
        <title>Genome-wide signatures of adaptation to extreme environments.</title>
        <authorList>
            <person name="Cho C.H."/>
            <person name="Yoon H.S."/>
        </authorList>
    </citation>
    <scope>NUCLEOTIDE SEQUENCE [LARGE SCALE GENOMIC DNA]</scope>
    <source>
        <strain evidence="14 15">108.79 E11</strain>
    </source>
</reference>
<dbReference type="PROSITE" id="PS51294">
    <property type="entry name" value="HTH_MYB"/>
    <property type="match status" value="1"/>
</dbReference>
<dbReference type="PANTHER" id="PTHR12802">
    <property type="entry name" value="SWI/SNF COMPLEX-RELATED"/>
    <property type="match status" value="1"/>
</dbReference>
<evidence type="ECO:0000313" key="14">
    <source>
        <dbReference type="EMBL" id="KAK4528233.1"/>
    </source>
</evidence>
<feature type="compositionally biased region" description="Polar residues" evidence="10">
    <location>
        <begin position="104"/>
        <end position="119"/>
    </location>
</feature>
<dbReference type="InterPro" id="IPR001005">
    <property type="entry name" value="SANT/Myb"/>
</dbReference>
<gene>
    <name evidence="14" type="ORF">GAYE_SCF53G6168</name>
</gene>
<evidence type="ECO:0000256" key="8">
    <source>
        <dbReference type="ARBA" id="ARBA00023163"/>
    </source>
</evidence>
<feature type="region of interest" description="Disordered" evidence="10">
    <location>
        <begin position="404"/>
        <end position="458"/>
    </location>
</feature>
<evidence type="ECO:0000256" key="7">
    <source>
        <dbReference type="ARBA" id="ARBA00023125"/>
    </source>
</evidence>
<comment type="caution">
    <text evidence="14">The sequence shown here is derived from an EMBL/GenBank/DDBJ whole genome shotgun (WGS) entry which is preliminary data.</text>
</comment>
<evidence type="ECO:0000256" key="3">
    <source>
        <dbReference type="ARBA" id="ARBA00022801"/>
    </source>
</evidence>
<evidence type="ECO:0000256" key="2">
    <source>
        <dbReference type="ARBA" id="ARBA00022723"/>
    </source>
</evidence>
<proteinExistence type="predicted"/>
<dbReference type="InterPro" id="IPR006447">
    <property type="entry name" value="Myb_dom_plants"/>
</dbReference>
<evidence type="ECO:0000256" key="5">
    <source>
        <dbReference type="ARBA" id="ARBA00023015"/>
    </source>
</evidence>
<feature type="domain" description="SANT" evidence="12">
    <location>
        <begin position="21"/>
        <end position="67"/>
    </location>
</feature>
<dbReference type="PROSITE" id="PS50090">
    <property type="entry name" value="MYB_LIKE"/>
    <property type="match status" value="1"/>
</dbReference>
<feature type="region of interest" description="Disordered" evidence="10">
    <location>
        <begin position="201"/>
        <end position="226"/>
    </location>
</feature>
<dbReference type="InterPro" id="IPR017930">
    <property type="entry name" value="Myb_dom"/>
</dbReference>
<keyword evidence="6" id="KW-0482">Metalloprotease</keyword>
<dbReference type="InterPro" id="IPR009057">
    <property type="entry name" value="Homeodomain-like_sf"/>
</dbReference>
<dbReference type="Pfam" id="PF00249">
    <property type="entry name" value="Myb_DNA-binding"/>
    <property type="match status" value="1"/>
</dbReference>
<dbReference type="FunFam" id="1.10.10.60:FF:000151">
    <property type="entry name" value="histone H2A deubiquitinase MYSM1 isoform X2"/>
    <property type="match status" value="1"/>
</dbReference>
<evidence type="ECO:0000256" key="1">
    <source>
        <dbReference type="ARBA" id="ARBA00022670"/>
    </source>
</evidence>